<name>A0ABY5DKC7_9GAMM</name>
<dbReference type="Proteomes" id="UP001055955">
    <property type="component" value="Chromosome"/>
</dbReference>
<evidence type="ECO:0000256" key="2">
    <source>
        <dbReference type="SAM" id="SignalP"/>
    </source>
</evidence>
<evidence type="ECO:0000313" key="4">
    <source>
        <dbReference type="Proteomes" id="UP001055955"/>
    </source>
</evidence>
<protein>
    <submittedName>
        <fullName evidence="3">Uncharacterized protein</fullName>
    </submittedName>
</protein>
<proteinExistence type="predicted"/>
<feature type="signal peptide" evidence="2">
    <location>
        <begin position="1"/>
        <end position="18"/>
    </location>
</feature>
<sequence>MYIQMLTLILLSTSFALAQDTGGDNNTQVKILKEIRDNLEIDPSETMAVKTWGSANVSAKLDPFLGNPGDLISALVDTSSSSAETNIAFIQLTLDAILFDLEETSPMKSKSVTSYREVVDIRDRAKSCLSYWHAADPNRIDDPTSAPPLKMYVGTDKDLKAKLVSQPDKLGRFQCLATDNNKNSGYDVLTKDAKKLKISLEGKETLLTKEIEDSFKKIEKQLDPPKLEGDDAQKNTTAKAYIENIISALEPLENLLQLQVIKEINANPGVKKMPASSDIYRAHQYGLSQSVLRETVIAELNTLNTINGEATNLIFTEEKEVDSIALMKEVAKSMTGMGTVPLPFLRGLPNGGTEKEVKVLASGVRLTFKKSSGFWVASLPGNKRKVGLTHDVMTKIQSDRQSIRSSIEQSRKTLTDMAIQSFLKKTSSYGIIEDIINLRGNKQVYKGQGTEIQATPMEIIAHNSSWRLMASKTDSWMDSIATMDTANLLREIAVLQAQNLQMQYFIFAEQQKTNFLNAISNSSDDGSSNTAGATYMHVGTIDDFNSGVKGMSPFTPADISGTDLAQLAENTPSGNELLQGNPEPGSSGMGY</sequence>
<dbReference type="EMBL" id="CP092900">
    <property type="protein sequence ID" value="UTC24437.1"/>
    <property type="molecule type" value="Genomic_DNA"/>
</dbReference>
<keyword evidence="4" id="KW-1185">Reference proteome</keyword>
<feature type="region of interest" description="Disordered" evidence="1">
    <location>
        <begin position="570"/>
        <end position="591"/>
    </location>
</feature>
<accession>A0ABY5DKC7</accession>
<organism evidence="3 4">
    <name type="scientific">Candidatus Comchoanobacter bicostacola</name>
    <dbReference type="NCBI Taxonomy" id="2919598"/>
    <lineage>
        <taxon>Bacteria</taxon>
        <taxon>Pseudomonadati</taxon>
        <taxon>Pseudomonadota</taxon>
        <taxon>Gammaproteobacteria</taxon>
        <taxon>Candidatus Comchoanobacterales</taxon>
        <taxon>Candidatus Comchoanobacteraceae</taxon>
        <taxon>Candidatus Comchoanobacter</taxon>
    </lineage>
</organism>
<dbReference type="RefSeq" id="WP_258568220.1">
    <property type="nucleotide sequence ID" value="NZ_CP092900.1"/>
</dbReference>
<evidence type="ECO:0000256" key="1">
    <source>
        <dbReference type="SAM" id="MobiDB-lite"/>
    </source>
</evidence>
<feature type="chain" id="PRO_5045857878" evidence="2">
    <location>
        <begin position="19"/>
        <end position="591"/>
    </location>
</feature>
<keyword evidence="2" id="KW-0732">Signal</keyword>
<evidence type="ECO:0000313" key="3">
    <source>
        <dbReference type="EMBL" id="UTC24437.1"/>
    </source>
</evidence>
<reference evidence="3 4" key="1">
    <citation type="journal article" date="2022" name="Nat. Microbiol.">
        <title>The microbiome of a bacterivorous marine choanoflagellate contains a resource-demanding obligate bacterial associate.</title>
        <authorList>
            <person name="Needham D.M."/>
            <person name="Poirier C."/>
            <person name="Bachy C."/>
            <person name="George E.E."/>
            <person name="Wilken S."/>
            <person name="Yung C.C.M."/>
            <person name="Limardo A.J."/>
            <person name="Morando M."/>
            <person name="Sudek L."/>
            <person name="Malmstrom R.R."/>
            <person name="Keeling P.J."/>
            <person name="Santoro A.E."/>
            <person name="Worden A.Z."/>
        </authorList>
    </citation>
    <scope>NUCLEOTIDE SEQUENCE [LARGE SCALE GENOMIC DNA]</scope>
    <source>
        <strain evidence="3 4">Comchoano-1</strain>
    </source>
</reference>
<gene>
    <name evidence="3" type="ORF">MMH89_04290</name>
</gene>